<dbReference type="Pfam" id="PF26061">
    <property type="entry name" value="DUF8021"/>
    <property type="match status" value="1"/>
</dbReference>
<dbReference type="Proteomes" id="UP001138757">
    <property type="component" value="Unassembled WGS sequence"/>
</dbReference>
<keyword evidence="3" id="KW-1185">Reference proteome</keyword>
<evidence type="ECO:0000313" key="3">
    <source>
        <dbReference type="Proteomes" id="UP001138757"/>
    </source>
</evidence>
<sequence>MPAYAADDDAKPACDRACLEKFVKTYLTALTSHDPSRAPLKDNLKYTENQSRLPIGEGLWKTAERLGDYQIYISDMRTSQAVYMGNIKTSEGWSMLTVRLRIVGDKISEVETIYPGPAIGGSYDLGNAPATLGKSRAALSAPLKAIERRDRWQLIQAADLHYEGIERGSGDLVPFGERCIKIENGVQLIKNPNFESPVRSPMGTKLPNFQSMGCTEQFNTHVWDTDTITDRRYSVVDEERGIVVAFAMYNQYAKGPCSMVVDYGPACPNSIVPPYSLAIAEAFRVRSGFIEEVESIFKVLPEQRLRGIW</sequence>
<evidence type="ECO:0000259" key="1">
    <source>
        <dbReference type="Pfam" id="PF26061"/>
    </source>
</evidence>
<protein>
    <recommendedName>
        <fullName evidence="1">DUF8021 domain-containing protein</fullName>
    </recommendedName>
</protein>
<name>A0A9X1D9W1_9SPHN</name>
<comment type="caution">
    <text evidence="2">The sequence shown here is derived from an EMBL/GenBank/DDBJ whole genome shotgun (WGS) entry which is preliminary data.</text>
</comment>
<feature type="domain" description="DUF8021" evidence="1">
    <location>
        <begin position="147"/>
        <end position="297"/>
    </location>
</feature>
<accession>A0A9X1D9W1</accession>
<reference evidence="2" key="1">
    <citation type="submission" date="2021-05" db="EMBL/GenBank/DDBJ databases">
        <title>Genome of Sphingobium sp. strain.</title>
        <authorList>
            <person name="Fan R."/>
        </authorList>
    </citation>
    <scope>NUCLEOTIDE SEQUENCE</scope>
    <source>
        <strain evidence="2">H33</strain>
    </source>
</reference>
<dbReference type="RefSeq" id="WP_214621812.1">
    <property type="nucleotide sequence ID" value="NZ_JAHGAW010000002.1"/>
</dbReference>
<dbReference type="AlphaFoldDB" id="A0A9X1D9W1"/>
<proteinExistence type="predicted"/>
<organism evidence="2 3">
    <name type="scientific">Sphingobium nicotianae</name>
    <dbReference type="NCBI Taxonomy" id="2782607"/>
    <lineage>
        <taxon>Bacteria</taxon>
        <taxon>Pseudomonadati</taxon>
        <taxon>Pseudomonadota</taxon>
        <taxon>Alphaproteobacteria</taxon>
        <taxon>Sphingomonadales</taxon>
        <taxon>Sphingomonadaceae</taxon>
        <taxon>Sphingobium</taxon>
    </lineage>
</organism>
<evidence type="ECO:0000313" key="2">
    <source>
        <dbReference type="EMBL" id="MBT2186069.1"/>
    </source>
</evidence>
<gene>
    <name evidence="2" type="ORF">KK488_03835</name>
</gene>
<dbReference type="InterPro" id="IPR058334">
    <property type="entry name" value="DUF8021"/>
</dbReference>
<dbReference type="EMBL" id="JAHGAW010000002">
    <property type="protein sequence ID" value="MBT2186069.1"/>
    <property type="molecule type" value="Genomic_DNA"/>
</dbReference>